<dbReference type="Proteomes" id="UP000533639">
    <property type="component" value="Unassembled WGS sequence"/>
</dbReference>
<name>A0A9N8P3X1_9FLAO</name>
<accession>A0A9N8P3X1</accession>
<comment type="caution">
    <text evidence="1">The sequence shown here is derived from an EMBL/GenBank/DDBJ whole genome shotgun (WGS) entry which is preliminary data.</text>
</comment>
<evidence type="ECO:0000313" key="1">
    <source>
        <dbReference type="EMBL" id="CAC9976577.1"/>
    </source>
</evidence>
<proteinExistence type="predicted"/>
<dbReference type="AlphaFoldDB" id="A0A9N8P3X1"/>
<gene>
    <name evidence="1" type="ORF">FLAPXU55_04305</name>
</gene>
<sequence length="33" mass="4109">MLTKLLGQWRLKYDNYHAYRRMLKLSKIILQIT</sequence>
<dbReference type="EMBL" id="CAIJDE010000063">
    <property type="protein sequence ID" value="CAC9976577.1"/>
    <property type="molecule type" value="Genomic_DNA"/>
</dbReference>
<organism evidence="1 2">
    <name type="scientific">Flavobacterium panici</name>
    <dbReference type="NCBI Taxonomy" id="2654843"/>
    <lineage>
        <taxon>Bacteria</taxon>
        <taxon>Pseudomonadati</taxon>
        <taxon>Bacteroidota</taxon>
        <taxon>Flavobacteriia</taxon>
        <taxon>Flavobacteriales</taxon>
        <taxon>Flavobacteriaceae</taxon>
        <taxon>Flavobacterium</taxon>
    </lineage>
</organism>
<reference evidence="1 2" key="1">
    <citation type="submission" date="2020-06" db="EMBL/GenBank/DDBJ databases">
        <authorList>
            <person name="Criscuolo A."/>
        </authorList>
    </citation>
    <scope>NUCLEOTIDE SEQUENCE [LARGE SCALE GENOMIC DNA]</scope>
    <source>
        <strain evidence="1">PXU-55</strain>
    </source>
</reference>
<keyword evidence="2" id="KW-1185">Reference proteome</keyword>
<protein>
    <submittedName>
        <fullName evidence="1">Uncharacterized protein</fullName>
    </submittedName>
</protein>
<evidence type="ECO:0000313" key="2">
    <source>
        <dbReference type="Proteomes" id="UP000533639"/>
    </source>
</evidence>